<dbReference type="SMART" id="SM00382">
    <property type="entry name" value="AAA"/>
    <property type="match status" value="2"/>
</dbReference>
<evidence type="ECO:0000256" key="4">
    <source>
        <dbReference type="ARBA" id="ARBA00022475"/>
    </source>
</evidence>
<comment type="subcellular location">
    <subcellularLocation>
        <location evidence="1">Cell membrane</location>
        <topology evidence="1">Peripheral membrane protein</topology>
    </subcellularLocation>
</comment>
<keyword evidence="3" id="KW-0813">Transport</keyword>
<feature type="domain" description="ABC transporter" evidence="9">
    <location>
        <begin position="301"/>
        <end position="534"/>
    </location>
</feature>
<keyword evidence="5" id="KW-0547">Nucleotide-binding</keyword>
<evidence type="ECO:0000259" key="9">
    <source>
        <dbReference type="PROSITE" id="PS50893"/>
    </source>
</evidence>
<evidence type="ECO:0000256" key="8">
    <source>
        <dbReference type="ARBA" id="ARBA00023136"/>
    </source>
</evidence>
<evidence type="ECO:0000256" key="6">
    <source>
        <dbReference type="ARBA" id="ARBA00022840"/>
    </source>
</evidence>
<keyword evidence="6" id="KW-0067">ATP-binding</keyword>
<accession>A0A223KNT3</accession>
<dbReference type="GO" id="GO:0042626">
    <property type="term" value="F:ATPase-coupled transmembrane transporter activity"/>
    <property type="evidence" value="ECO:0007669"/>
    <property type="project" value="TreeGrafter"/>
</dbReference>
<protein>
    <recommendedName>
        <fullName evidence="9">ABC transporter domain-containing protein</fullName>
    </recommendedName>
</protein>
<sequence length="561" mass="63326">MDILVQYKIENVSFAYPNSDQPSLTSVSFEVEEGDFVVLCGPSGSGKTTLLRHLKMEVRPVGTLSGSIFYNGKGLEEIESTRLVEEIGIVFQDPDNQLVMNTVWQELVFAMENLAYSSEKIQRRLAEVVQFFGMEEWLHIPVHQLSGGQKQLVNVAAVMALRPKVLLLDEPTAQLDPIATRDFLQLLVRINEEFSTTIVMSEHRLDETLPIANKVVFLKNGSVCYANHPAVVLQHIWDEQKDSVSYIPAISRFYFEVNSDPHHALPLTVKEAKRWWKASGLSFTSGDLHKKDNSVQEEVLFQCKNIVFQYEKDTPPILKNLSLSVQKGELFMLFGGNGSGKSTFLQSIAGAITPQRGKMKLLGRDTRKIPTQEKSTLVAYVHQNPALYFTKETVKNQLDDRIERLPNIDEAVPRLAELVSVFELKDVLHKHPFDISGGQQQKVVLALALLANPALLLLDEPTKGLDPVSKLRLSNWLKGVREKGTTIIMVSHDVEFAALNATKCGMLFDGQIHSVEEKLQFLRENFFYTTSFNRAFGEECPNAITEKDVTIQWPTRIKYYT</sequence>
<keyword evidence="7" id="KW-1278">Translocase</keyword>
<evidence type="ECO:0000256" key="2">
    <source>
        <dbReference type="ARBA" id="ARBA00005417"/>
    </source>
</evidence>
<dbReference type="GO" id="GO:0005524">
    <property type="term" value="F:ATP binding"/>
    <property type="evidence" value="ECO:0007669"/>
    <property type="project" value="UniProtKB-KW"/>
</dbReference>
<dbReference type="STRING" id="1314751.GCA_001591425_04640"/>
<dbReference type="PROSITE" id="PS00211">
    <property type="entry name" value="ABC_TRANSPORTER_1"/>
    <property type="match status" value="2"/>
</dbReference>
<dbReference type="InterPro" id="IPR015856">
    <property type="entry name" value="ABC_transpr_CbiO/EcfA_su"/>
</dbReference>
<dbReference type="InterPro" id="IPR027417">
    <property type="entry name" value="P-loop_NTPase"/>
</dbReference>
<dbReference type="CDD" id="cd03225">
    <property type="entry name" value="ABC_cobalt_CbiO_domain1"/>
    <property type="match status" value="2"/>
</dbReference>
<dbReference type="Proteomes" id="UP000215224">
    <property type="component" value="Chromosome"/>
</dbReference>
<comment type="similarity">
    <text evidence="2">Belongs to the ABC transporter superfamily.</text>
</comment>
<dbReference type="Pfam" id="PF00005">
    <property type="entry name" value="ABC_tran"/>
    <property type="match status" value="2"/>
</dbReference>
<evidence type="ECO:0000313" key="10">
    <source>
        <dbReference type="EMBL" id="AST90993.1"/>
    </source>
</evidence>
<keyword evidence="8" id="KW-0472">Membrane</keyword>
<dbReference type="KEGG" id="bcoh:BC6307_06715"/>
<evidence type="ECO:0000256" key="3">
    <source>
        <dbReference type="ARBA" id="ARBA00022448"/>
    </source>
</evidence>
<name>A0A223KNT3_9BACI</name>
<dbReference type="SUPFAM" id="SSF52540">
    <property type="entry name" value="P-loop containing nucleoside triphosphate hydrolases"/>
    <property type="match status" value="2"/>
</dbReference>
<evidence type="ECO:0000256" key="5">
    <source>
        <dbReference type="ARBA" id="ARBA00022741"/>
    </source>
</evidence>
<dbReference type="InterPro" id="IPR003593">
    <property type="entry name" value="AAA+_ATPase"/>
</dbReference>
<dbReference type="EMBL" id="CP018866">
    <property type="protein sequence ID" value="AST90993.1"/>
    <property type="molecule type" value="Genomic_DNA"/>
</dbReference>
<keyword evidence="4" id="KW-1003">Cell membrane</keyword>
<dbReference type="PANTHER" id="PTHR43553">
    <property type="entry name" value="HEAVY METAL TRANSPORTER"/>
    <property type="match status" value="1"/>
</dbReference>
<dbReference type="AlphaFoldDB" id="A0A223KNT3"/>
<reference evidence="10 11" key="1">
    <citation type="submission" date="2016-12" db="EMBL/GenBank/DDBJ databases">
        <title>The whole genome sequencing and assembly of Bacillus cohnii DSM 6307T strain.</title>
        <authorList>
            <person name="Lee Y.-J."/>
            <person name="Yi H."/>
            <person name="Bahn Y.-S."/>
            <person name="Kim J.F."/>
            <person name="Lee D.-W."/>
        </authorList>
    </citation>
    <scope>NUCLEOTIDE SEQUENCE [LARGE SCALE GENOMIC DNA]</scope>
    <source>
        <strain evidence="10 11">DSM 6307</strain>
    </source>
</reference>
<dbReference type="GO" id="GO:0016887">
    <property type="term" value="F:ATP hydrolysis activity"/>
    <property type="evidence" value="ECO:0007669"/>
    <property type="project" value="InterPro"/>
</dbReference>
<dbReference type="InterPro" id="IPR050095">
    <property type="entry name" value="ECF_ABC_transporter_ATP-bd"/>
</dbReference>
<evidence type="ECO:0000313" key="11">
    <source>
        <dbReference type="Proteomes" id="UP000215224"/>
    </source>
</evidence>
<dbReference type="PROSITE" id="PS50893">
    <property type="entry name" value="ABC_TRANSPORTER_2"/>
    <property type="match status" value="2"/>
</dbReference>
<dbReference type="InterPro" id="IPR017871">
    <property type="entry name" value="ABC_transporter-like_CS"/>
</dbReference>
<organism evidence="10 11">
    <name type="scientific">Sutcliffiella cohnii</name>
    <dbReference type="NCBI Taxonomy" id="33932"/>
    <lineage>
        <taxon>Bacteria</taxon>
        <taxon>Bacillati</taxon>
        <taxon>Bacillota</taxon>
        <taxon>Bacilli</taxon>
        <taxon>Bacillales</taxon>
        <taxon>Bacillaceae</taxon>
        <taxon>Sutcliffiella</taxon>
    </lineage>
</organism>
<dbReference type="InterPro" id="IPR003439">
    <property type="entry name" value="ABC_transporter-like_ATP-bd"/>
</dbReference>
<evidence type="ECO:0000256" key="1">
    <source>
        <dbReference type="ARBA" id="ARBA00004202"/>
    </source>
</evidence>
<keyword evidence="11" id="KW-1185">Reference proteome</keyword>
<feature type="domain" description="ABC transporter" evidence="9">
    <location>
        <begin position="7"/>
        <end position="245"/>
    </location>
</feature>
<dbReference type="Gene3D" id="3.40.50.300">
    <property type="entry name" value="P-loop containing nucleotide triphosphate hydrolases"/>
    <property type="match status" value="2"/>
</dbReference>
<gene>
    <name evidence="10" type="ORF">BC6307_06715</name>
</gene>
<dbReference type="GO" id="GO:0043190">
    <property type="term" value="C:ATP-binding cassette (ABC) transporter complex"/>
    <property type="evidence" value="ECO:0007669"/>
    <property type="project" value="TreeGrafter"/>
</dbReference>
<evidence type="ECO:0000256" key="7">
    <source>
        <dbReference type="ARBA" id="ARBA00022967"/>
    </source>
</evidence>
<proteinExistence type="inferred from homology"/>